<comment type="caution">
    <text evidence="1">The sequence shown here is derived from an EMBL/GenBank/DDBJ whole genome shotgun (WGS) entry which is preliminary data.</text>
</comment>
<dbReference type="RefSeq" id="WP_094014317.1">
    <property type="nucleotide sequence ID" value="NZ_NMQW01000012.1"/>
</dbReference>
<evidence type="ECO:0000313" key="2">
    <source>
        <dbReference type="Proteomes" id="UP000215509"/>
    </source>
</evidence>
<organism evidence="1 2">
    <name type="scientific">Paenibacillus rigui</name>
    <dbReference type="NCBI Taxonomy" id="554312"/>
    <lineage>
        <taxon>Bacteria</taxon>
        <taxon>Bacillati</taxon>
        <taxon>Bacillota</taxon>
        <taxon>Bacilli</taxon>
        <taxon>Bacillales</taxon>
        <taxon>Paenibacillaceae</taxon>
        <taxon>Paenibacillus</taxon>
    </lineage>
</organism>
<accession>A0A229UTL5</accession>
<dbReference type="AlphaFoldDB" id="A0A229UTL5"/>
<sequence>MAKGVVDVYISKELDDNTAILYVDCAMGIPHNLNTIRSGTVVVLQRDEVKRDVRLIQDSDKESSYNYMEISPDNARKLGIRDGMRFILTYDANDKTIQMRHLASCRAIGMLYSDPRKNYDGVISIGYALLSWLGINATETYISLTKGSLTKKLKLSIPENELEEYFRLSPSNLRAFGLLPRKKHKLEYSQTTKTLRIVGHAAVASAKKVKTGSQTRRK</sequence>
<evidence type="ECO:0000313" key="1">
    <source>
        <dbReference type="EMBL" id="OXM86768.1"/>
    </source>
</evidence>
<name>A0A229UTL5_9BACL</name>
<gene>
    <name evidence="1" type="ORF">CF651_07915</name>
</gene>
<dbReference type="Proteomes" id="UP000215509">
    <property type="component" value="Unassembled WGS sequence"/>
</dbReference>
<proteinExistence type="predicted"/>
<dbReference type="OrthoDB" id="2580688at2"/>
<protein>
    <submittedName>
        <fullName evidence="1">Uncharacterized protein</fullName>
    </submittedName>
</protein>
<keyword evidence="2" id="KW-1185">Reference proteome</keyword>
<reference evidence="1 2" key="1">
    <citation type="submission" date="2017-07" db="EMBL/GenBank/DDBJ databases">
        <title>Genome sequencing and assembly of Paenibacillus rigui.</title>
        <authorList>
            <person name="Mayilraj S."/>
        </authorList>
    </citation>
    <scope>NUCLEOTIDE SEQUENCE [LARGE SCALE GENOMIC DNA]</scope>
    <source>
        <strain evidence="1 2">JCM 16352</strain>
    </source>
</reference>
<dbReference type="EMBL" id="NMQW01000012">
    <property type="protein sequence ID" value="OXM86768.1"/>
    <property type="molecule type" value="Genomic_DNA"/>
</dbReference>